<dbReference type="InterPro" id="IPR037227">
    <property type="entry name" value="EndoU-like"/>
</dbReference>
<dbReference type="CTD" id="8909"/>
<dbReference type="HOGENOM" id="CLU_048034_0_0_1"/>
<feature type="domain" description="SMB" evidence="19">
    <location>
        <begin position="27"/>
        <end position="70"/>
    </location>
</feature>
<dbReference type="AlphaFoldDB" id="F6PRX4"/>
<keyword evidence="5" id="KW-0964">Secreted</keyword>
<dbReference type="GeneTree" id="ENSGT00530000063825"/>
<dbReference type="GO" id="GO:0030247">
    <property type="term" value="F:polysaccharide binding"/>
    <property type="evidence" value="ECO:0007669"/>
    <property type="project" value="InterPro"/>
</dbReference>
<dbReference type="InterPro" id="IPR036024">
    <property type="entry name" value="Somatomedin_B-like_dom_sf"/>
</dbReference>
<evidence type="ECO:0000256" key="5">
    <source>
        <dbReference type="ARBA" id="ARBA00022525"/>
    </source>
</evidence>
<dbReference type="PANTHER" id="PTHR12439">
    <property type="entry name" value="PLACENTAL PROTEIN 11-RELATED"/>
    <property type="match status" value="1"/>
</dbReference>
<comment type="catalytic activity">
    <reaction evidence="16">
        <text>ribonucleotidyl-uridine-RNA = a 5'-end dephospho-uridine-RNA + a 3'-end 2',3'-cyclophospho-ribonucleotide-RNA</text>
        <dbReference type="Rhea" id="RHEA:67792"/>
        <dbReference type="Rhea" id="RHEA-COMP:10464"/>
        <dbReference type="Rhea" id="RHEA-COMP:17354"/>
        <dbReference type="Rhea" id="RHEA-COMP:17356"/>
        <dbReference type="ChEBI" id="CHEBI:83064"/>
        <dbReference type="ChEBI" id="CHEBI:173117"/>
        <dbReference type="ChEBI" id="CHEBI:173224"/>
    </reaction>
    <physiologicalReaction direction="left-to-right" evidence="16">
        <dbReference type="Rhea" id="RHEA:67793"/>
    </physiologicalReaction>
</comment>
<dbReference type="PROSITE" id="PS00524">
    <property type="entry name" value="SMB_1"/>
    <property type="match status" value="1"/>
</dbReference>
<evidence type="ECO:0000256" key="15">
    <source>
        <dbReference type="ARBA" id="ARBA00023239"/>
    </source>
</evidence>
<evidence type="ECO:0000313" key="24">
    <source>
        <dbReference type="Xenbase" id="XB-GENE-987190"/>
    </source>
</evidence>
<organism evidence="21">
    <name type="scientific">Xenopus tropicalis</name>
    <name type="common">Western clawed frog</name>
    <name type="synonym">Silurana tropicalis</name>
    <dbReference type="NCBI Taxonomy" id="8364"/>
    <lineage>
        <taxon>Eukaryota</taxon>
        <taxon>Metazoa</taxon>
        <taxon>Chordata</taxon>
        <taxon>Craniata</taxon>
        <taxon>Vertebrata</taxon>
        <taxon>Euteleostomi</taxon>
        <taxon>Amphibia</taxon>
        <taxon>Batrachia</taxon>
        <taxon>Anura</taxon>
        <taxon>Pipoidea</taxon>
        <taxon>Pipidae</taxon>
        <taxon>Xenopodinae</taxon>
        <taxon>Xenopus</taxon>
        <taxon>Silurana</taxon>
    </lineage>
</organism>
<dbReference type="Xenbase" id="XB-GENE-987190">
    <property type="gene designation" value="endou"/>
</dbReference>
<gene>
    <name evidence="21 23 24" type="primary">endou</name>
</gene>
<dbReference type="OMA" id="PGRACHL"/>
<evidence type="ECO:0000259" key="19">
    <source>
        <dbReference type="PROSITE" id="PS50958"/>
    </source>
</evidence>
<dbReference type="InterPro" id="IPR001212">
    <property type="entry name" value="Somatomedin_B_dom"/>
</dbReference>
<dbReference type="InterPro" id="IPR039787">
    <property type="entry name" value="ENDOU"/>
</dbReference>
<dbReference type="eggNOG" id="KOG2849">
    <property type="taxonomic scope" value="Eukaryota"/>
</dbReference>
<keyword evidence="11 17" id="KW-0378">Hydrolase</keyword>
<dbReference type="GO" id="GO:0005576">
    <property type="term" value="C:extracellular region"/>
    <property type="evidence" value="ECO:0007669"/>
    <property type="project" value="UniProtKB-SubCell"/>
</dbReference>
<dbReference type="KEGG" id="xtr:100490819"/>
<dbReference type="GO" id="GO:0016787">
    <property type="term" value="F:hydrolase activity"/>
    <property type="evidence" value="ECO:0007669"/>
    <property type="project" value="UniProtKB-KW"/>
</dbReference>
<keyword evidence="12 17" id="KW-0694">RNA-binding</keyword>
<keyword evidence="22" id="KW-1185">Reference proteome</keyword>
<evidence type="ECO:0000256" key="3">
    <source>
        <dbReference type="ARBA" id="ARBA00010168"/>
    </source>
</evidence>
<dbReference type="GO" id="GO:0006955">
    <property type="term" value="P:immune response"/>
    <property type="evidence" value="ECO:0007669"/>
    <property type="project" value="InterPro"/>
</dbReference>
<evidence type="ECO:0000256" key="7">
    <source>
        <dbReference type="ARBA" id="ARBA00022723"/>
    </source>
</evidence>
<feature type="signal peptide" evidence="17">
    <location>
        <begin position="1"/>
        <end position="18"/>
    </location>
</feature>
<feature type="chain" id="PRO_5044524106" description="Protein endoU" evidence="17">
    <location>
        <begin position="19"/>
        <end position="418"/>
    </location>
</feature>
<dbReference type="GO" id="GO:0016829">
    <property type="term" value="F:lyase activity"/>
    <property type="evidence" value="ECO:0007669"/>
    <property type="project" value="UniProtKB-KW"/>
</dbReference>
<dbReference type="GO" id="GO:0046872">
    <property type="term" value="F:metal ion binding"/>
    <property type="evidence" value="ECO:0007669"/>
    <property type="project" value="UniProtKB-UniRule"/>
</dbReference>
<dbReference type="OrthoDB" id="430326at2759"/>
<feature type="domain" description="EndoU" evidence="20">
    <location>
        <begin position="149"/>
        <end position="418"/>
    </location>
</feature>
<evidence type="ECO:0000256" key="16">
    <source>
        <dbReference type="ARBA" id="ARBA00048688"/>
    </source>
</evidence>
<dbReference type="GO" id="GO:0005044">
    <property type="term" value="F:scavenger receptor activity"/>
    <property type="evidence" value="ECO:0007669"/>
    <property type="project" value="InterPro"/>
</dbReference>
<evidence type="ECO:0000313" key="21">
    <source>
        <dbReference type="Ensembl" id="ENSXETP00000009350"/>
    </source>
</evidence>
<feature type="region of interest" description="Disordered" evidence="18">
    <location>
        <begin position="121"/>
        <end position="149"/>
    </location>
</feature>
<dbReference type="Pfam" id="PF09412">
    <property type="entry name" value="XendoU"/>
    <property type="match status" value="1"/>
</dbReference>
<dbReference type="PANTHER" id="PTHR12439:SF40">
    <property type="entry name" value="URIDYLATE-SPECIFIC ENDORIBONUCLEASE"/>
    <property type="match status" value="1"/>
</dbReference>
<keyword evidence="14 17" id="KW-0464">Manganese</keyword>
<dbReference type="PRINTS" id="PR00022">
    <property type="entry name" value="SOMATOMEDINB"/>
</dbReference>
<evidence type="ECO:0000256" key="2">
    <source>
        <dbReference type="ARBA" id="ARBA00004613"/>
    </source>
</evidence>
<keyword evidence="6 17" id="KW-0540">Nuclease</keyword>
<evidence type="ECO:0000313" key="22">
    <source>
        <dbReference type="Proteomes" id="UP000008143"/>
    </source>
</evidence>
<dbReference type="SUPFAM" id="SSF90188">
    <property type="entry name" value="Somatomedin B domain"/>
    <property type="match status" value="2"/>
</dbReference>
<reference evidence="21" key="2">
    <citation type="submission" date="2011-06" db="UniProtKB">
        <authorList>
            <consortium name="Ensembl"/>
        </authorList>
    </citation>
    <scope>IDENTIFICATION</scope>
</reference>
<protein>
    <recommendedName>
        <fullName evidence="17">Protein endoU</fullName>
        <ecNumber evidence="17">4.6.1.-</ecNumber>
    </recommendedName>
</protein>
<evidence type="ECO:0000256" key="4">
    <source>
        <dbReference type="ARBA" id="ARBA00011245"/>
    </source>
</evidence>
<reference evidence="21" key="1">
    <citation type="journal article" date="2010" name="Science">
        <title>The genome of the Western clawed frog Xenopus tropicalis.</title>
        <authorList>
            <person name="Hellsten U."/>
            <person name="Harland R.M."/>
            <person name="Gilchrist M.J."/>
            <person name="Hendrix D."/>
            <person name="Jurka J."/>
            <person name="Kapitonov V."/>
            <person name="Ovcharenko I."/>
            <person name="Putnam N.H."/>
            <person name="Shu S."/>
            <person name="Taher L."/>
            <person name="Blitz I.L."/>
            <person name="Blumberg B."/>
            <person name="Dichmann D.S."/>
            <person name="Dubchak I."/>
            <person name="Amaya E."/>
            <person name="Detter J.C."/>
            <person name="Fletcher R."/>
            <person name="Gerhard D.S."/>
            <person name="Goodstein D."/>
            <person name="Graves T."/>
            <person name="Grigoriev I.V."/>
            <person name="Grimwood J."/>
            <person name="Kawashima T."/>
            <person name="Lindquist E."/>
            <person name="Lucas S.M."/>
            <person name="Mead P.E."/>
            <person name="Mitros T."/>
            <person name="Ogino H."/>
            <person name="Ohta Y."/>
            <person name="Poliakov A.V."/>
            <person name="Pollet N."/>
            <person name="Robert J."/>
            <person name="Salamov A."/>
            <person name="Sater A.K."/>
            <person name="Schmutz J."/>
            <person name="Terry A."/>
            <person name="Vize P.D."/>
            <person name="Warren W.C."/>
            <person name="Wells D."/>
            <person name="Wills A."/>
            <person name="Wilson R.K."/>
            <person name="Zimmerman L.B."/>
            <person name="Zorn A.M."/>
            <person name="Grainger R."/>
            <person name="Grammer T."/>
            <person name="Khokha M.K."/>
            <person name="Richardson P.M."/>
            <person name="Rokhsar D.S."/>
        </authorList>
    </citation>
    <scope>NUCLEOTIDE SEQUENCE [LARGE SCALE GENOMIC DNA]</scope>
    <source>
        <strain evidence="21">Nigerian</strain>
    </source>
</reference>
<evidence type="ECO:0000256" key="18">
    <source>
        <dbReference type="SAM" id="MobiDB-lite"/>
    </source>
</evidence>
<evidence type="ECO:0000256" key="9">
    <source>
        <dbReference type="ARBA" id="ARBA00022737"/>
    </source>
</evidence>
<dbReference type="SUPFAM" id="SSF142877">
    <property type="entry name" value="EndoU-like"/>
    <property type="match status" value="1"/>
</dbReference>
<proteinExistence type="inferred from homology"/>
<comment type="similarity">
    <text evidence="3 17">Belongs to the ENDOU family.</text>
</comment>
<accession>F6PRX4</accession>
<dbReference type="RefSeq" id="XP_002935698.3">
    <property type="nucleotide sequence ID" value="XM_002935652.5"/>
</dbReference>
<dbReference type="GO" id="GO:0004521">
    <property type="term" value="F:RNA endonuclease activity"/>
    <property type="evidence" value="ECO:0000318"/>
    <property type="project" value="GO_Central"/>
</dbReference>
<feature type="domain" description="SMB" evidence="19">
    <location>
        <begin position="80"/>
        <end position="123"/>
    </location>
</feature>
<dbReference type="Ensembl" id="ENSXETT00000009350">
    <property type="protein sequence ID" value="ENSXETP00000009350"/>
    <property type="gene ID" value="ENSXETG00000004296"/>
</dbReference>
<evidence type="ECO:0000256" key="8">
    <source>
        <dbReference type="ARBA" id="ARBA00022729"/>
    </source>
</evidence>
<dbReference type="FunFam" id="4.10.410.20:FF:000005">
    <property type="entry name" value="Endonuclease, poly(U) specific"/>
    <property type="match status" value="1"/>
</dbReference>
<dbReference type="Proteomes" id="UP000008143">
    <property type="component" value="Chromosome 2"/>
</dbReference>
<evidence type="ECO:0000256" key="1">
    <source>
        <dbReference type="ARBA" id="ARBA00001936"/>
    </source>
</evidence>
<dbReference type="PROSITE" id="PS51959">
    <property type="entry name" value="ENDOU"/>
    <property type="match status" value="1"/>
</dbReference>
<comment type="cofactor">
    <cofactor evidence="1 17">
        <name>Mn(2+)</name>
        <dbReference type="ChEBI" id="CHEBI:29035"/>
    </cofactor>
</comment>
<dbReference type="InterPro" id="IPR018998">
    <property type="entry name" value="EndoU_C"/>
</dbReference>
<dbReference type="EC" id="4.6.1.-" evidence="17"/>
<keyword evidence="8 17" id="KW-0732">Signal</keyword>
<dbReference type="PROSITE" id="PS50958">
    <property type="entry name" value="SMB_2"/>
    <property type="match status" value="2"/>
</dbReference>
<evidence type="ECO:0000256" key="6">
    <source>
        <dbReference type="ARBA" id="ARBA00022722"/>
    </source>
</evidence>
<evidence type="ECO:0000259" key="20">
    <source>
        <dbReference type="PROSITE" id="PS51959"/>
    </source>
</evidence>
<feature type="compositionally biased region" description="Low complexity" evidence="18">
    <location>
        <begin position="121"/>
        <end position="141"/>
    </location>
</feature>
<dbReference type="CDD" id="cd21159">
    <property type="entry name" value="XendoU"/>
    <property type="match status" value="1"/>
</dbReference>
<keyword evidence="15" id="KW-0456">Lyase</keyword>
<dbReference type="GeneID" id="100490819"/>
<evidence type="ECO:0000256" key="14">
    <source>
        <dbReference type="ARBA" id="ARBA00023211"/>
    </source>
</evidence>
<evidence type="ECO:0000256" key="13">
    <source>
        <dbReference type="ARBA" id="ARBA00023157"/>
    </source>
</evidence>
<evidence type="ECO:0000256" key="11">
    <source>
        <dbReference type="ARBA" id="ARBA00022801"/>
    </source>
</evidence>
<dbReference type="AGR" id="Xenbase:XB-GENE-987190"/>
<evidence type="ECO:0000256" key="12">
    <source>
        <dbReference type="ARBA" id="ARBA00022884"/>
    </source>
</evidence>
<dbReference type="Bgee" id="ENSXETG00000004296">
    <property type="expression patterns" value="Expressed in skin of body and 5 other cell types or tissues"/>
</dbReference>
<evidence type="ECO:0000256" key="10">
    <source>
        <dbReference type="ARBA" id="ARBA00022759"/>
    </source>
</evidence>
<sequence length="418" mass="47487">MRNLQLLLVLSIGFAALAFDSCPSDRCEDSCKNRCGDKPSKTFSCQCNEKCEQYDDCCQDYHLCLYKDPSLDESTHQSKSGGSCKGRCTEKYNKKNSCHCNKKCDKFGNCCSDYGTACGGKASSDKSASANSVGDGSSSKSRSGETDISNDEIKAVSEKLYKQDVNKAGESDIILNKQEMAHNTREQEDLCEEPLYKYVNEQLFKRPTYAAFIALLDNYDRKTGIDESYSAAEIKEQERFLQEIMKTQIMKELFSFFHSKGLYQTEKEFVKDLQKMWFGLYSRSTGEADSSGFEHVFVGEVKKGIVSGFHNWIRFYMLEKKGLLDYYSHNFDGPWTSYPDVLGQQFYWDGFYKEVGSQFIGSSPEFDFSIYTLCFISRPGRKCKISLGGYGLTIQTYVWTKTTYDNGKKFIATAYAES</sequence>
<dbReference type="InterPro" id="IPR020436">
    <property type="entry name" value="SMB_chordata"/>
</dbReference>
<keyword evidence="10 17" id="KW-0255">Endonuclease</keyword>
<dbReference type="Pfam" id="PF01033">
    <property type="entry name" value="Somatomedin_B"/>
    <property type="match status" value="1"/>
</dbReference>
<dbReference type="Gene3D" id="4.10.410.20">
    <property type="match status" value="2"/>
</dbReference>
<keyword evidence="7 17" id="KW-0479">Metal-binding</keyword>
<reference evidence="23" key="3">
    <citation type="submission" date="2025-04" db="UniProtKB">
        <authorList>
            <consortium name="RefSeq"/>
        </authorList>
    </citation>
    <scope>IDENTIFICATION</scope>
    <source>
        <strain evidence="23">Nigerian</strain>
        <tissue evidence="23">Liver and blood</tissue>
    </source>
</reference>
<keyword evidence="13" id="KW-1015">Disulfide bond</keyword>
<comment type="subcellular location">
    <subcellularLocation>
        <location evidence="2">Secreted</location>
    </subcellularLocation>
</comment>
<name>F6PRX4_XENTR</name>
<evidence type="ECO:0000256" key="17">
    <source>
        <dbReference type="RuleBase" id="RU367085"/>
    </source>
</evidence>
<evidence type="ECO:0000313" key="23">
    <source>
        <dbReference type="RefSeq" id="XP_002935698.3"/>
    </source>
</evidence>
<dbReference type="GO" id="GO:0003723">
    <property type="term" value="F:RNA binding"/>
    <property type="evidence" value="ECO:0007669"/>
    <property type="project" value="UniProtKB-UniRule"/>
</dbReference>
<comment type="subunit">
    <text evidence="4 17">Monomer.</text>
</comment>
<dbReference type="SMART" id="SM00201">
    <property type="entry name" value="SO"/>
    <property type="match status" value="2"/>
</dbReference>
<keyword evidence="9" id="KW-0677">Repeat</keyword>